<dbReference type="EMBL" id="EU016563">
    <property type="protein sequence ID" value="ABZ05966.1"/>
    <property type="molecule type" value="Genomic_DNA"/>
</dbReference>
<reference evidence="1" key="1">
    <citation type="journal article" date="2008" name="ISME J.">
        <title>Genomic patterns of recombination, clonal divergence and environment in marine microbial populations.</title>
        <authorList>
            <person name="Konstantinidis K.T."/>
            <person name="Delong E.F."/>
        </authorList>
    </citation>
    <scope>NUCLEOTIDE SEQUENCE</scope>
</reference>
<evidence type="ECO:0000313" key="1">
    <source>
        <dbReference type="EMBL" id="ABZ05966.1"/>
    </source>
</evidence>
<dbReference type="SUPFAM" id="SSF64182">
    <property type="entry name" value="DHH phosphoesterases"/>
    <property type="match status" value="1"/>
</dbReference>
<gene>
    <name evidence="1" type="ORF">ALOHA_HF4000001N02ctg1g3</name>
</gene>
<sequence length="342" mass="37435">MKCGARRNVMMPHRALALDIRRIVTDSDLDGVVTAAILRRWWPDAEVIFGHPGALRAGMLDDVIDGLTAVCDLPRHPACGLSIDHHQSNEAGLGDESTNFENSEMVVVWRPTASAARIAYDIIGEEVDLSDLTELMVWVDKLDGGGVTRDEFLSDHPMIWLGRVIGGSDEVALHILEAIQNGDGVEAILASETVASIMAEKKRRYALADKTIEERLEIVDRLAIVRLEDMGMRSNGYRVTATAGDECDACIVVHGDVGADFGDEGRYPVSASFYTNSFLHRDGGIYDLTRLATRFDVDGGGHANACGCRIQPLEDGERAERGVLAEDIDSNLSEWLGMWAQR</sequence>
<accession>B3T057</accession>
<organism evidence="1">
    <name type="scientific">uncultured marine microorganism HF4000_001N02</name>
    <dbReference type="NCBI Taxonomy" id="455504"/>
    <lineage>
        <taxon>unclassified sequences</taxon>
        <taxon>environmental samples</taxon>
    </lineage>
</organism>
<dbReference type="AlphaFoldDB" id="B3T057"/>
<proteinExistence type="predicted"/>
<name>B3T057_9ZZZZ</name>
<protein>
    <submittedName>
        <fullName evidence="1">Putative DHH family protein</fullName>
    </submittedName>
</protein>
<dbReference type="InterPro" id="IPR038763">
    <property type="entry name" value="DHH_sf"/>
</dbReference>